<comment type="caution">
    <text evidence="3">The sequence shown here is derived from an EMBL/GenBank/DDBJ whole genome shotgun (WGS) entry which is preliminary data.</text>
</comment>
<evidence type="ECO:0008006" key="5">
    <source>
        <dbReference type="Google" id="ProtNLM"/>
    </source>
</evidence>
<organism evidence="3 4">
    <name type="scientific">Chondromyces apiculatus DSM 436</name>
    <dbReference type="NCBI Taxonomy" id="1192034"/>
    <lineage>
        <taxon>Bacteria</taxon>
        <taxon>Pseudomonadati</taxon>
        <taxon>Myxococcota</taxon>
        <taxon>Polyangia</taxon>
        <taxon>Polyangiales</taxon>
        <taxon>Polyangiaceae</taxon>
        <taxon>Chondromyces</taxon>
    </lineage>
</organism>
<feature type="region of interest" description="Disordered" evidence="1">
    <location>
        <begin position="192"/>
        <end position="212"/>
    </location>
</feature>
<evidence type="ECO:0000313" key="3">
    <source>
        <dbReference type="EMBL" id="EYF03974.1"/>
    </source>
</evidence>
<accession>A0A017T400</accession>
<evidence type="ECO:0000256" key="1">
    <source>
        <dbReference type="SAM" id="MobiDB-lite"/>
    </source>
</evidence>
<dbReference type="Gene3D" id="1.25.40.10">
    <property type="entry name" value="Tetratricopeptide repeat domain"/>
    <property type="match status" value="1"/>
</dbReference>
<sequence length="320" mass="32697">MLWAATAAVVSLVRMPVALAEESTEAAAQRLFLEGRSATERGDRATACAKFAESLKLLRRAGTLMNLAQCEEDAGRLSGALDYWNQSVALLEATDDRMALAKQRRAALEARVPRLAIRLQAGTPAENEVRVDGTPLAAGEIGVSRWMEPGKHEVVFTVEGHPEQRLSVVLAEGESREVLLQVGGVADPQHWRGADGASRAAPSGTGGAGETGGRRTLGFVIGGVGLAGAVAAGVTGGLIMGRDGDIEAACAGGCTPAGRELIEGSNTLLVMNGISWGVAAVGLGVGGWLVLTGGKDSATTTAVQVLPLPGGAALALKGSF</sequence>
<gene>
    <name evidence="3" type="ORF">CAP_5075</name>
</gene>
<proteinExistence type="predicted"/>
<name>A0A017T400_9BACT</name>
<feature type="chain" id="PRO_5001496899" description="PEGA domain-containing protein" evidence="2">
    <location>
        <begin position="21"/>
        <end position="320"/>
    </location>
</feature>
<dbReference type="EMBL" id="ASRX01000040">
    <property type="protein sequence ID" value="EYF03974.1"/>
    <property type="molecule type" value="Genomic_DNA"/>
</dbReference>
<protein>
    <recommendedName>
        <fullName evidence="5">PEGA domain-containing protein</fullName>
    </recommendedName>
</protein>
<dbReference type="STRING" id="1192034.CAP_5075"/>
<dbReference type="eggNOG" id="COG1729">
    <property type="taxonomic scope" value="Bacteria"/>
</dbReference>
<keyword evidence="2" id="KW-0732">Signal</keyword>
<reference evidence="3 4" key="1">
    <citation type="submission" date="2013-05" db="EMBL/GenBank/DDBJ databases">
        <title>Genome assembly of Chondromyces apiculatus DSM 436.</title>
        <authorList>
            <person name="Sharma G."/>
            <person name="Khatri I."/>
            <person name="Kaur C."/>
            <person name="Mayilraj S."/>
            <person name="Subramanian S."/>
        </authorList>
    </citation>
    <scope>NUCLEOTIDE SEQUENCE [LARGE SCALE GENOMIC DNA]</scope>
    <source>
        <strain evidence="3 4">DSM 436</strain>
    </source>
</reference>
<dbReference type="Proteomes" id="UP000019678">
    <property type="component" value="Unassembled WGS sequence"/>
</dbReference>
<feature type="signal peptide" evidence="2">
    <location>
        <begin position="1"/>
        <end position="20"/>
    </location>
</feature>
<dbReference type="InterPro" id="IPR011990">
    <property type="entry name" value="TPR-like_helical_dom_sf"/>
</dbReference>
<dbReference type="AlphaFoldDB" id="A0A017T400"/>
<keyword evidence="4" id="KW-1185">Reference proteome</keyword>
<evidence type="ECO:0000256" key="2">
    <source>
        <dbReference type="SAM" id="SignalP"/>
    </source>
</evidence>
<evidence type="ECO:0000313" key="4">
    <source>
        <dbReference type="Proteomes" id="UP000019678"/>
    </source>
</evidence>